<name>G0NME3_CAEBE</name>
<dbReference type="InParanoid" id="G0NME3"/>
<reference evidence="2" key="1">
    <citation type="submission" date="2011-07" db="EMBL/GenBank/DDBJ databases">
        <authorList>
            <consortium name="Caenorhabditis brenneri Sequencing and Analysis Consortium"/>
            <person name="Wilson R.K."/>
        </authorList>
    </citation>
    <scope>NUCLEOTIDE SEQUENCE [LARGE SCALE GENOMIC DNA]</scope>
    <source>
        <strain evidence="2">PB2801</strain>
    </source>
</reference>
<sequence>MMENCESVEDFDKYYEWFKLNDGKYWNFTIIGNYTEFDNVTIPTLIIPSNREIGKCSPIVEELVAAFSTLISEEPQTFYEKMLEKCKQITKNLTMKRDAFIKKKSYFLEFANTKCIVREGEYLKSKHDHFVDLITVQPANDDCKSVFAETEGYQCLQFHKNATSGHGYWMYSMPDFAVFFSHECQVAE</sequence>
<organism evidence="2">
    <name type="scientific">Caenorhabditis brenneri</name>
    <name type="common">Nematode worm</name>
    <dbReference type="NCBI Taxonomy" id="135651"/>
    <lineage>
        <taxon>Eukaryota</taxon>
        <taxon>Metazoa</taxon>
        <taxon>Ecdysozoa</taxon>
        <taxon>Nematoda</taxon>
        <taxon>Chromadorea</taxon>
        <taxon>Rhabditida</taxon>
        <taxon>Rhabditina</taxon>
        <taxon>Rhabditomorpha</taxon>
        <taxon>Rhabditoidea</taxon>
        <taxon>Rhabditidae</taxon>
        <taxon>Peloderinae</taxon>
        <taxon>Caenorhabditis</taxon>
    </lineage>
</organism>
<keyword evidence="2" id="KW-1185">Reference proteome</keyword>
<dbReference type="OrthoDB" id="5909518at2759"/>
<dbReference type="eggNOG" id="ENOG502TJ13">
    <property type="taxonomic scope" value="Eukaryota"/>
</dbReference>
<evidence type="ECO:0000313" key="1">
    <source>
        <dbReference type="EMBL" id="EGT34005.1"/>
    </source>
</evidence>
<evidence type="ECO:0000313" key="2">
    <source>
        <dbReference type="Proteomes" id="UP000008068"/>
    </source>
</evidence>
<gene>
    <name evidence="1" type="ORF">CAEBREN_32211</name>
</gene>
<dbReference type="Proteomes" id="UP000008068">
    <property type="component" value="Unassembled WGS sequence"/>
</dbReference>
<dbReference type="EMBL" id="GL379909">
    <property type="protein sequence ID" value="EGT34005.1"/>
    <property type="molecule type" value="Genomic_DNA"/>
</dbReference>
<feature type="non-terminal residue" evidence="1">
    <location>
        <position position="188"/>
    </location>
</feature>
<dbReference type="PANTHER" id="PTHR31897">
    <property type="entry name" value="PROTEIN CBG17011-RELATED"/>
    <property type="match status" value="1"/>
</dbReference>
<dbReference type="AlphaFoldDB" id="G0NME3"/>
<protein>
    <submittedName>
        <fullName evidence="1">Uncharacterized protein</fullName>
    </submittedName>
</protein>
<dbReference type="HOGENOM" id="CLU_1444341_0_0_1"/>
<proteinExistence type="predicted"/>
<accession>G0NME3</accession>